<comment type="function">
    <text evidence="2">Functions as a ribosomal silencing factor. Interacts with ribosomal protein uL14 (rplN), blocking formation of intersubunit bridge B8. Prevents association of the 30S and 50S ribosomal subunits and the formation of functional ribosomes, thus repressing translation.</text>
</comment>
<evidence type="ECO:0000313" key="4">
    <source>
        <dbReference type="Proteomes" id="UP000886860"/>
    </source>
</evidence>
<comment type="similarity">
    <text evidence="1 2">Belongs to the Iojap/RsfS family.</text>
</comment>
<gene>
    <name evidence="2 3" type="primary">rsfS</name>
    <name evidence="3" type="ORF">IAB60_01080</name>
</gene>
<keyword evidence="2" id="KW-0810">Translation regulation</keyword>
<dbReference type="PANTHER" id="PTHR21043">
    <property type="entry name" value="IOJAP SUPERFAMILY ORTHOLOG"/>
    <property type="match status" value="1"/>
</dbReference>
<evidence type="ECO:0000256" key="2">
    <source>
        <dbReference type="HAMAP-Rule" id="MF_01477"/>
    </source>
</evidence>
<organism evidence="3 4">
    <name type="scientific">Candidatus Caccovicinus merdipullorum</name>
    <dbReference type="NCBI Taxonomy" id="2840724"/>
    <lineage>
        <taxon>Bacteria</taxon>
        <taxon>Bacillati</taxon>
        <taxon>Bacillota</taxon>
        <taxon>Clostridia</taxon>
        <taxon>Eubacteriales</taxon>
        <taxon>Candidatus Caccovicinus</taxon>
    </lineage>
</organism>
<dbReference type="NCBIfam" id="TIGR00090">
    <property type="entry name" value="rsfS_iojap_ybeB"/>
    <property type="match status" value="1"/>
</dbReference>
<keyword evidence="2" id="KW-0678">Repressor</keyword>
<dbReference type="GO" id="GO:0017148">
    <property type="term" value="P:negative regulation of translation"/>
    <property type="evidence" value="ECO:0007669"/>
    <property type="project" value="UniProtKB-UniRule"/>
</dbReference>
<dbReference type="GO" id="GO:0090071">
    <property type="term" value="P:negative regulation of ribosome biogenesis"/>
    <property type="evidence" value="ECO:0007669"/>
    <property type="project" value="UniProtKB-UniRule"/>
</dbReference>
<dbReference type="InterPro" id="IPR004394">
    <property type="entry name" value="Iojap/RsfS/C7orf30"/>
</dbReference>
<comment type="caution">
    <text evidence="3">The sequence shown here is derived from an EMBL/GenBank/DDBJ whole genome shotgun (WGS) entry which is preliminary data.</text>
</comment>
<dbReference type="Gene3D" id="3.30.460.10">
    <property type="entry name" value="Beta Polymerase, domain 2"/>
    <property type="match status" value="1"/>
</dbReference>
<dbReference type="InterPro" id="IPR043519">
    <property type="entry name" value="NT_sf"/>
</dbReference>
<keyword evidence="2" id="KW-0963">Cytoplasm</keyword>
<accession>A0A9D1KEH5</accession>
<dbReference type="Proteomes" id="UP000886860">
    <property type="component" value="Unassembled WGS sequence"/>
</dbReference>
<dbReference type="GO" id="GO:0005737">
    <property type="term" value="C:cytoplasm"/>
    <property type="evidence" value="ECO:0007669"/>
    <property type="project" value="UniProtKB-SubCell"/>
</dbReference>
<comment type="subunit">
    <text evidence="2">Interacts with ribosomal protein uL14 (rplN).</text>
</comment>
<comment type="subcellular location">
    <subcellularLocation>
        <location evidence="2">Cytoplasm</location>
    </subcellularLocation>
</comment>
<proteinExistence type="inferred from homology"/>
<sequence length="117" mass="13344">MEASKEMVKLAAAALAEKKGEDIQIIDIREVSVLADYFIIANGSNPNQVQAMADQVQEDLAKAGYFCSQVEGYQNASWVLLDYRDIIVHVFSREDRLFYDLERLWRDGKTILDVNEL</sequence>
<dbReference type="AlphaFoldDB" id="A0A9D1KEH5"/>
<dbReference type="PANTHER" id="PTHR21043:SF0">
    <property type="entry name" value="MITOCHONDRIAL ASSEMBLY OF RIBOSOMAL LARGE SUBUNIT PROTEIN 1"/>
    <property type="match status" value="1"/>
</dbReference>
<evidence type="ECO:0000313" key="3">
    <source>
        <dbReference type="EMBL" id="HIT40690.1"/>
    </source>
</evidence>
<dbReference type="GO" id="GO:0043023">
    <property type="term" value="F:ribosomal large subunit binding"/>
    <property type="evidence" value="ECO:0007669"/>
    <property type="project" value="TreeGrafter"/>
</dbReference>
<reference evidence="3" key="2">
    <citation type="journal article" date="2021" name="PeerJ">
        <title>Extensive microbial diversity within the chicken gut microbiome revealed by metagenomics and culture.</title>
        <authorList>
            <person name="Gilroy R."/>
            <person name="Ravi A."/>
            <person name="Getino M."/>
            <person name="Pursley I."/>
            <person name="Horton D.L."/>
            <person name="Alikhan N.F."/>
            <person name="Baker D."/>
            <person name="Gharbi K."/>
            <person name="Hall N."/>
            <person name="Watson M."/>
            <person name="Adriaenssens E.M."/>
            <person name="Foster-Nyarko E."/>
            <person name="Jarju S."/>
            <person name="Secka A."/>
            <person name="Antonio M."/>
            <person name="Oren A."/>
            <person name="Chaudhuri R.R."/>
            <person name="La Ragione R."/>
            <person name="Hildebrand F."/>
            <person name="Pallen M.J."/>
        </authorList>
    </citation>
    <scope>NUCLEOTIDE SEQUENCE</scope>
    <source>
        <strain evidence="3">CHK123-3438</strain>
    </source>
</reference>
<dbReference type="GO" id="GO:0042256">
    <property type="term" value="P:cytosolic ribosome assembly"/>
    <property type="evidence" value="ECO:0007669"/>
    <property type="project" value="UniProtKB-UniRule"/>
</dbReference>
<dbReference type="SUPFAM" id="SSF81301">
    <property type="entry name" value="Nucleotidyltransferase"/>
    <property type="match status" value="1"/>
</dbReference>
<dbReference type="HAMAP" id="MF_01477">
    <property type="entry name" value="Iojap_RsfS"/>
    <property type="match status" value="1"/>
</dbReference>
<evidence type="ECO:0000256" key="1">
    <source>
        <dbReference type="ARBA" id="ARBA00010574"/>
    </source>
</evidence>
<protein>
    <recommendedName>
        <fullName evidence="2">Ribosomal silencing factor RsfS</fullName>
    </recommendedName>
</protein>
<reference evidence="3" key="1">
    <citation type="submission" date="2020-10" db="EMBL/GenBank/DDBJ databases">
        <authorList>
            <person name="Gilroy R."/>
        </authorList>
    </citation>
    <scope>NUCLEOTIDE SEQUENCE</scope>
    <source>
        <strain evidence="3">CHK123-3438</strain>
    </source>
</reference>
<dbReference type="Pfam" id="PF02410">
    <property type="entry name" value="RsfS"/>
    <property type="match status" value="1"/>
</dbReference>
<name>A0A9D1KEH5_9FIRM</name>
<dbReference type="EMBL" id="DVKS01000019">
    <property type="protein sequence ID" value="HIT40690.1"/>
    <property type="molecule type" value="Genomic_DNA"/>
</dbReference>